<dbReference type="InterPro" id="IPR006578">
    <property type="entry name" value="MADF-dom"/>
</dbReference>
<protein>
    <recommendedName>
        <fullName evidence="2">MADF domain-containing protein</fullName>
    </recommendedName>
</protein>
<evidence type="ECO:0000313" key="3">
    <source>
        <dbReference type="EMBL" id="EYC16013.1"/>
    </source>
</evidence>
<feature type="domain" description="MADF" evidence="2">
    <location>
        <begin position="77"/>
        <end position="167"/>
    </location>
</feature>
<keyword evidence="4" id="KW-1185">Reference proteome</keyword>
<proteinExistence type="predicted"/>
<accession>A0A016UNF3</accession>
<gene>
    <name evidence="3" type="primary">Acey_s0035.g3094</name>
    <name evidence="3" type="ORF">Y032_0035g3094</name>
</gene>
<organism evidence="3 4">
    <name type="scientific">Ancylostoma ceylanicum</name>
    <dbReference type="NCBI Taxonomy" id="53326"/>
    <lineage>
        <taxon>Eukaryota</taxon>
        <taxon>Metazoa</taxon>
        <taxon>Ecdysozoa</taxon>
        <taxon>Nematoda</taxon>
        <taxon>Chromadorea</taxon>
        <taxon>Rhabditida</taxon>
        <taxon>Rhabditina</taxon>
        <taxon>Rhabditomorpha</taxon>
        <taxon>Strongyloidea</taxon>
        <taxon>Ancylostomatidae</taxon>
        <taxon>Ancylostomatinae</taxon>
        <taxon>Ancylostoma</taxon>
    </lineage>
</organism>
<reference evidence="4" key="1">
    <citation type="journal article" date="2015" name="Nat. Genet.">
        <title>The genome and transcriptome of the zoonotic hookworm Ancylostoma ceylanicum identify infection-specific gene families.</title>
        <authorList>
            <person name="Schwarz E.M."/>
            <person name="Hu Y."/>
            <person name="Antoshechkin I."/>
            <person name="Miller M.M."/>
            <person name="Sternberg P.W."/>
            <person name="Aroian R.V."/>
        </authorList>
    </citation>
    <scope>NUCLEOTIDE SEQUENCE</scope>
    <source>
        <strain evidence="4">HY135</strain>
    </source>
</reference>
<feature type="region of interest" description="Disordered" evidence="1">
    <location>
        <begin position="386"/>
        <end position="407"/>
    </location>
</feature>
<feature type="region of interest" description="Disordered" evidence="1">
    <location>
        <begin position="1"/>
        <end position="36"/>
    </location>
</feature>
<dbReference type="InterPro" id="IPR039353">
    <property type="entry name" value="TF_Adf1"/>
</dbReference>
<evidence type="ECO:0000259" key="2">
    <source>
        <dbReference type="PROSITE" id="PS51029"/>
    </source>
</evidence>
<dbReference type="Proteomes" id="UP000024635">
    <property type="component" value="Unassembled WGS sequence"/>
</dbReference>
<dbReference type="SMART" id="SM00595">
    <property type="entry name" value="MADF"/>
    <property type="match status" value="1"/>
</dbReference>
<dbReference type="STRING" id="53326.A0A016UNF3"/>
<dbReference type="PANTHER" id="PTHR12243">
    <property type="entry name" value="MADF DOMAIN TRANSCRIPTION FACTOR"/>
    <property type="match status" value="1"/>
</dbReference>
<comment type="caution">
    <text evidence="3">The sequence shown here is derived from an EMBL/GenBank/DDBJ whole genome shotgun (WGS) entry which is preliminary data.</text>
</comment>
<dbReference type="Pfam" id="PF10545">
    <property type="entry name" value="MADF_DNA_bdg"/>
    <property type="match status" value="1"/>
</dbReference>
<sequence length="498" mass="56586">MSALWRGGRGPQSVKTTARQRSAGGGARPRACIDRHKSRRRPRRLLLLVHVLPGQNPRSASVGMSGAEEWDARSKVTLIHCYRDEPNIWNQNVVYRSDAERRQSLAEAWQRIQQRMSAMGYNFELPQLKKKMKQLRDQFSRENKMFEDHNSKWQFYEEMSFLNQNDNSSSDYLASGDATIHLHGGNDDIRSFNTTGSLSNGADALFEQKPCPIEEEVASRGTEVKSEIPDSEIDVTLLFGQEQERSGAMVSSSGIVLSETVMDELLRMVLSRKSTLLSDVGDERTKARAWRDVYEFIRGITKITPTIEELKEMFRRKQVYISDIVSRHANSSLENQYLSESTVPRTDIFSVHGFARYIQSIVNKCLPEDKFSVRERELGTYILRKSLSPHESTPPASKRARLAESVERSNDLTVSRYDTYAMSSQEAAPLEAPPKSSCDCRAGEECLKTSLQEMLKAQKAYFDVATEVQKEQLRVLSTLETVLCRVADKLPLSDFMSK</sequence>
<dbReference type="EMBL" id="JARK01001371">
    <property type="protein sequence ID" value="EYC16013.1"/>
    <property type="molecule type" value="Genomic_DNA"/>
</dbReference>
<dbReference type="PROSITE" id="PS51029">
    <property type="entry name" value="MADF"/>
    <property type="match status" value="1"/>
</dbReference>
<dbReference type="OrthoDB" id="5812787at2759"/>
<dbReference type="Gene3D" id="1.10.10.60">
    <property type="entry name" value="Homeodomain-like"/>
    <property type="match status" value="1"/>
</dbReference>
<dbReference type="AlphaFoldDB" id="A0A016UNF3"/>
<dbReference type="PANTHER" id="PTHR12243:SF67">
    <property type="entry name" value="COREPRESSOR OF PANGOLIN, ISOFORM A-RELATED"/>
    <property type="match status" value="1"/>
</dbReference>
<evidence type="ECO:0000256" key="1">
    <source>
        <dbReference type="SAM" id="MobiDB-lite"/>
    </source>
</evidence>
<name>A0A016UNF3_9BILA</name>
<evidence type="ECO:0000313" key="4">
    <source>
        <dbReference type="Proteomes" id="UP000024635"/>
    </source>
</evidence>